<proteinExistence type="inferred from homology"/>
<dbReference type="InterPro" id="IPR037518">
    <property type="entry name" value="MPN"/>
</dbReference>
<evidence type="ECO:0000313" key="9">
    <source>
        <dbReference type="Proteomes" id="UP000320679"/>
    </source>
</evidence>
<dbReference type="Pfam" id="PF20582">
    <property type="entry name" value="UPF0758_N"/>
    <property type="match status" value="1"/>
</dbReference>
<dbReference type="InterPro" id="IPR010994">
    <property type="entry name" value="RuvA_2-like"/>
</dbReference>
<dbReference type="SUPFAM" id="SSF47781">
    <property type="entry name" value="RuvA domain 2-like"/>
    <property type="match status" value="1"/>
</dbReference>
<reference evidence="8 9" key="1">
    <citation type="submission" date="2019-03" db="EMBL/GenBank/DDBJ databases">
        <title>Metabolic potential of uncultured bacteria and archaea associated with petroleum seepage in deep-sea sediments.</title>
        <authorList>
            <person name="Dong X."/>
            <person name="Hubert C."/>
        </authorList>
    </citation>
    <scope>NUCLEOTIDE SEQUENCE [LARGE SCALE GENOMIC DNA]</scope>
    <source>
        <strain evidence="8">E29_bin78</strain>
    </source>
</reference>
<dbReference type="NCBIfam" id="NF000642">
    <property type="entry name" value="PRK00024.1"/>
    <property type="match status" value="1"/>
</dbReference>
<keyword evidence="5" id="KW-0482">Metalloprotease</keyword>
<dbReference type="InterPro" id="IPR046778">
    <property type="entry name" value="UPF0758_N"/>
</dbReference>
<evidence type="ECO:0000313" key="8">
    <source>
        <dbReference type="EMBL" id="TET48210.1"/>
    </source>
</evidence>
<evidence type="ECO:0000256" key="1">
    <source>
        <dbReference type="ARBA" id="ARBA00022670"/>
    </source>
</evidence>
<organism evidence="8 9">
    <name type="scientific">Aerophobetes bacterium</name>
    <dbReference type="NCBI Taxonomy" id="2030807"/>
    <lineage>
        <taxon>Bacteria</taxon>
        <taxon>Candidatus Aerophobota</taxon>
    </lineage>
</organism>
<comment type="similarity">
    <text evidence="6">Belongs to the UPF0758 family.</text>
</comment>
<dbReference type="GO" id="GO:0008237">
    <property type="term" value="F:metallopeptidase activity"/>
    <property type="evidence" value="ECO:0007669"/>
    <property type="project" value="UniProtKB-KW"/>
</dbReference>
<name>A0A523V0E6_UNCAE</name>
<dbReference type="InterPro" id="IPR020891">
    <property type="entry name" value="UPF0758_CS"/>
</dbReference>
<dbReference type="Pfam" id="PF04002">
    <property type="entry name" value="RadC"/>
    <property type="match status" value="1"/>
</dbReference>
<evidence type="ECO:0000256" key="6">
    <source>
        <dbReference type="RuleBase" id="RU003797"/>
    </source>
</evidence>
<dbReference type="AlphaFoldDB" id="A0A523V0E6"/>
<evidence type="ECO:0000259" key="7">
    <source>
        <dbReference type="PROSITE" id="PS50249"/>
    </source>
</evidence>
<dbReference type="PROSITE" id="PS50249">
    <property type="entry name" value="MPN"/>
    <property type="match status" value="1"/>
</dbReference>
<dbReference type="NCBIfam" id="TIGR00608">
    <property type="entry name" value="radc"/>
    <property type="match status" value="1"/>
</dbReference>
<comment type="caution">
    <text evidence="8">The sequence shown here is derived from an EMBL/GenBank/DDBJ whole genome shotgun (WGS) entry which is preliminary data.</text>
</comment>
<keyword evidence="2" id="KW-0479">Metal-binding</keyword>
<evidence type="ECO:0000256" key="5">
    <source>
        <dbReference type="ARBA" id="ARBA00023049"/>
    </source>
</evidence>
<dbReference type="InterPro" id="IPR001405">
    <property type="entry name" value="UPF0758"/>
</dbReference>
<dbReference type="InterPro" id="IPR025657">
    <property type="entry name" value="RadC_JAB"/>
</dbReference>
<dbReference type="CDD" id="cd08071">
    <property type="entry name" value="MPN_DUF2466"/>
    <property type="match status" value="1"/>
</dbReference>
<gene>
    <name evidence="8" type="ORF">E3J59_00975</name>
</gene>
<sequence length="239" mass="26632">MITKKGKIRNSIKTWPKYERPRELLLEKGPDHVSDAGLIAILLRSGTKGKDAVSFARDLIKQFGGLRELLNARKSDLEKIKGLGAAKIAQLIAATEITKRQLKEEIIQKNCIENDKDVIDYLSLSMRDLKEEFFKVIYLNRANIILSIEDLTKGTVDQASIYPRQVIKNALDIGASAVIFVHNHPSGSMEPSRVDIDVTKKLISACLAVDITPLDHIIISPHGHLSLKSKGVFSITEKR</sequence>
<dbReference type="Gene3D" id="1.10.150.20">
    <property type="entry name" value="5' to 3' exonuclease, C-terminal subdomain"/>
    <property type="match status" value="1"/>
</dbReference>
<keyword evidence="4" id="KW-0862">Zinc</keyword>
<feature type="domain" description="MPN" evidence="7">
    <location>
        <begin position="111"/>
        <end position="233"/>
    </location>
</feature>
<dbReference type="Proteomes" id="UP000320679">
    <property type="component" value="Unassembled WGS sequence"/>
</dbReference>
<dbReference type="GO" id="GO:0006508">
    <property type="term" value="P:proteolysis"/>
    <property type="evidence" value="ECO:0007669"/>
    <property type="project" value="UniProtKB-KW"/>
</dbReference>
<dbReference type="PANTHER" id="PTHR30471:SF3">
    <property type="entry name" value="UPF0758 PROTEIN YEES-RELATED"/>
    <property type="match status" value="1"/>
</dbReference>
<accession>A0A523V0E6</accession>
<keyword evidence="3" id="KW-0378">Hydrolase</keyword>
<dbReference type="PANTHER" id="PTHR30471">
    <property type="entry name" value="DNA REPAIR PROTEIN RADC"/>
    <property type="match status" value="1"/>
</dbReference>
<keyword evidence="1" id="KW-0645">Protease</keyword>
<dbReference type="SUPFAM" id="SSF102712">
    <property type="entry name" value="JAB1/MPN domain"/>
    <property type="match status" value="1"/>
</dbReference>
<dbReference type="EMBL" id="SOJK01000043">
    <property type="protein sequence ID" value="TET48210.1"/>
    <property type="molecule type" value="Genomic_DNA"/>
</dbReference>
<dbReference type="PROSITE" id="PS01302">
    <property type="entry name" value="UPF0758"/>
    <property type="match status" value="1"/>
</dbReference>
<evidence type="ECO:0000256" key="4">
    <source>
        <dbReference type="ARBA" id="ARBA00022833"/>
    </source>
</evidence>
<dbReference type="GO" id="GO:0046872">
    <property type="term" value="F:metal ion binding"/>
    <property type="evidence" value="ECO:0007669"/>
    <property type="project" value="UniProtKB-KW"/>
</dbReference>
<evidence type="ECO:0000256" key="3">
    <source>
        <dbReference type="ARBA" id="ARBA00022801"/>
    </source>
</evidence>
<evidence type="ECO:0000256" key="2">
    <source>
        <dbReference type="ARBA" id="ARBA00022723"/>
    </source>
</evidence>
<protein>
    <submittedName>
        <fullName evidence="8">JAB domain-containing protein</fullName>
    </submittedName>
</protein>
<dbReference type="Gene3D" id="3.40.140.10">
    <property type="entry name" value="Cytidine Deaminase, domain 2"/>
    <property type="match status" value="1"/>
</dbReference>